<dbReference type="InterPro" id="IPR050557">
    <property type="entry name" value="RTX_toxin/Mannuronan_C5-epim"/>
</dbReference>
<reference evidence="7" key="1">
    <citation type="submission" date="2022-09" db="EMBL/GenBank/DDBJ databases">
        <title>Intensive care unit water sources are persistently colonized with multi-drug resistant bacteria and are the site of extensive horizontal gene transfer of antibiotic resistance genes.</title>
        <authorList>
            <person name="Diorio-Toth L."/>
        </authorList>
    </citation>
    <scope>NUCLEOTIDE SEQUENCE</scope>
    <source>
        <strain evidence="7">GD03782</strain>
    </source>
</reference>
<organism evidence="7 8">
    <name type="scientific">Pseudomonas mosselii</name>
    <dbReference type="NCBI Taxonomy" id="78327"/>
    <lineage>
        <taxon>Bacteria</taxon>
        <taxon>Pseudomonadati</taxon>
        <taxon>Pseudomonadota</taxon>
        <taxon>Gammaproteobacteria</taxon>
        <taxon>Pseudomonadales</taxon>
        <taxon>Pseudomonadaceae</taxon>
        <taxon>Pseudomonas</taxon>
    </lineage>
</organism>
<dbReference type="PROSITE" id="PS00330">
    <property type="entry name" value="HEMOLYSIN_CALCIUM"/>
    <property type="match status" value="4"/>
</dbReference>
<dbReference type="Gene3D" id="2.150.10.10">
    <property type="entry name" value="Serralysin-like metalloprotease, C-terminal"/>
    <property type="match status" value="2"/>
</dbReference>
<gene>
    <name evidence="7" type="ORF">N5I14_09180</name>
</gene>
<dbReference type="EMBL" id="JAOCGG010000013">
    <property type="protein sequence ID" value="MDH1630415.1"/>
    <property type="molecule type" value="Genomic_DNA"/>
</dbReference>
<comment type="cofactor">
    <cofactor evidence="1">
        <name>Ca(2+)</name>
        <dbReference type="ChEBI" id="CHEBI:29108"/>
    </cofactor>
</comment>
<dbReference type="RefSeq" id="WP_280081605.1">
    <property type="nucleotide sequence ID" value="NZ_JAOCGG010000013.1"/>
</dbReference>
<keyword evidence="5" id="KW-0106">Calcium</keyword>
<comment type="subcellular location">
    <subcellularLocation>
        <location evidence="2">Secreted</location>
    </subcellularLocation>
</comment>
<evidence type="ECO:0000256" key="3">
    <source>
        <dbReference type="ARBA" id="ARBA00022525"/>
    </source>
</evidence>
<evidence type="ECO:0000313" key="8">
    <source>
        <dbReference type="Proteomes" id="UP001160882"/>
    </source>
</evidence>
<keyword evidence="3" id="KW-0964">Secreted</keyword>
<dbReference type="AlphaFoldDB" id="A0AA42USX1"/>
<dbReference type="SUPFAM" id="SSF51120">
    <property type="entry name" value="beta-Roll"/>
    <property type="match status" value="2"/>
</dbReference>
<dbReference type="PANTHER" id="PTHR38340">
    <property type="entry name" value="S-LAYER PROTEIN"/>
    <property type="match status" value="1"/>
</dbReference>
<dbReference type="InterPro" id="IPR013858">
    <property type="entry name" value="Peptidase_M10B_C"/>
</dbReference>
<comment type="caution">
    <text evidence="7">The sequence shown here is derived from an EMBL/GenBank/DDBJ whole genome shotgun (WGS) entry which is preliminary data.</text>
</comment>
<dbReference type="PANTHER" id="PTHR38340:SF1">
    <property type="entry name" value="S-LAYER PROTEIN"/>
    <property type="match status" value="1"/>
</dbReference>
<dbReference type="Proteomes" id="UP001160882">
    <property type="component" value="Unassembled WGS sequence"/>
</dbReference>
<evidence type="ECO:0000313" key="7">
    <source>
        <dbReference type="EMBL" id="MDH1630415.1"/>
    </source>
</evidence>
<evidence type="ECO:0000256" key="4">
    <source>
        <dbReference type="ARBA" id="ARBA00022737"/>
    </source>
</evidence>
<name>A0AA42USX1_9PSED</name>
<evidence type="ECO:0000259" key="6">
    <source>
        <dbReference type="Pfam" id="PF08548"/>
    </source>
</evidence>
<evidence type="ECO:0000256" key="2">
    <source>
        <dbReference type="ARBA" id="ARBA00004613"/>
    </source>
</evidence>
<dbReference type="InterPro" id="IPR018511">
    <property type="entry name" value="Hemolysin-typ_Ca-bd_CS"/>
</dbReference>
<keyword evidence="4" id="KW-0677">Repeat</keyword>
<proteinExistence type="predicted"/>
<dbReference type="InterPro" id="IPR011049">
    <property type="entry name" value="Serralysin-like_metalloprot_C"/>
</dbReference>
<sequence length="206" mass="21329">MIKASDAKAKFEMLLEGGNGNDRLVGGLKDDVIRGHAGHDVLEGGQGDDILLGGKGSDVLDGGKGADYLCGGDSADVLIGDSGNDVLVGGKGDDLLEGGQGADVLSGGRGADLFVFSRLADMGIGRQRDIVSDFNGVVGDRIDLRGLAKSCGLAGFTFIGDAAFTEKGQLRFENELLSGNVRGSLHPDFEIQLVGVTHFKAEYLLC</sequence>
<dbReference type="GO" id="GO:0005615">
    <property type="term" value="C:extracellular space"/>
    <property type="evidence" value="ECO:0007669"/>
    <property type="project" value="InterPro"/>
</dbReference>
<dbReference type="InterPro" id="IPR001343">
    <property type="entry name" value="Hemolysn_Ca-bd"/>
</dbReference>
<feature type="domain" description="Peptidase M10 serralysin C-terminal" evidence="6">
    <location>
        <begin position="77"/>
        <end position="200"/>
    </location>
</feature>
<protein>
    <recommendedName>
        <fullName evidence="6">Peptidase M10 serralysin C-terminal domain-containing protein</fullName>
    </recommendedName>
</protein>
<dbReference type="PRINTS" id="PR00313">
    <property type="entry name" value="CABNDNGRPT"/>
</dbReference>
<dbReference type="Pfam" id="PF08548">
    <property type="entry name" value="Peptidase_M10_C"/>
    <property type="match status" value="1"/>
</dbReference>
<accession>A0AA42USX1</accession>
<evidence type="ECO:0000256" key="1">
    <source>
        <dbReference type="ARBA" id="ARBA00001913"/>
    </source>
</evidence>
<dbReference type="GO" id="GO:0005509">
    <property type="term" value="F:calcium ion binding"/>
    <property type="evidence" value="ECO:0007669"/>
    <property type="project" value="InterPro"/>
</dbReference>
<evidence type="ECO:0000256" key="5">
    <source>
        <dbReference type="ARBA" id="ARBA00022837"/>
    </source>
</evidence>
<dbReference type="Pfam" id="PF00353">
    <property type="entry name" value="HemolysinCabind"/>
    <property type="match status" value="2"/>
</dbReference>